<keyword evidence="3" id="KW-1185">Reference proteome</keyword>
<dbReference type="RefSeq" id="WP_272421310.1">
    <property type="nucleotide sequence ID" value="NZ_JAGTJJ010000011.1"/>
</dbReference>
<dbReference type="Gene3D" id="2.120.10.30">
    <property type="entry name" value="TolB, C-terminal domain"/>
    <property type="match status" value="1"/>
</dbReference>
<proteinExistence type="predicted"/>
<protein>
    <submittedName>
        <fullName evidence="2">Uncharacterized protein</fullName>
    </submittedName>
</protein>
<evidence type="ECO:0000313" key="3">
    <source>
        <dbReference type="Proteomes" id="UP001151081"/>
    </source>
</evidence>
<organism evidence="2 3">
    <name type="scientific">Polyangium jinanense</name>
    <dbReference type="NCBI Taxonomy" id="2829994"/>
    <lineage>
        <taxon>Bacteria</taxon>
        <taxon>Pseudomonadati</taxon>
        <taxon>Myxococcota</taxon>
        <taxon>Polyangia</taxon>
        <taxon>Polyangiales</taxon>
        <taxon>Polyangiaceae</taxon>
        <taxon>Polyangium</taxon>
    </lineage>
</organism>
<dbReference type="Proteomes" id="UP001151081">
    <property type="component" value="Unassembled WGS sequence"/>
</dbReference>
<accession>A0A9X3X3N0</accession>
<dbReference type="AlphaFoldDB" id="A0A9X3X3N0"/>
<dbReference type="EMBL" id="JAGTJJ010000011">
    <property type="protein sequence ID" value="MDC3983027.1"/>
    <property type="molecule type" value="Genomic_DNA"/>
</dbReference>
<comment type="caution">
    <text evidence="2">The sequence shown here is derived from an EMBL/GenBank/DDBJ whole genome shotgun (WGS) entry which is preliminary data.</text>
</comment>
<evidence type="ECO:0000256" key="1">
    <source>
        <dbReference type="SAM" id="MobiDB-lite"/>
    </source>
</evidence>
<dbReference type="InterPro" id="IPR011042">
    <property type="entry name" value="6-blade_b-propeller_TolB-like"/>
</dbReference>
<dbReference type="PROSITE" id="PS51257">
    <property type="entry name" value="PROKAR_LIPOPROTEIN"/>
    <property type="match status" value="1"/>
</dbReference>
<name>A0A9X3X3N0_9BACT</name>
<sequence>MKSKDDRQSIERPLGRVVLSCLGIALASLAVACAGGSNNNPTGGGGEGGDGSGAAGGGGSGGAGGEGGEGGGAIVYPVAPEEVVKFNPALGELPEGIAIDGTTAYVSYSVNPKVVKLDLETGAVTDYGTIPGPVGLAFPQGVGIDANKNVYVVVKSESPQQFQAGVYKFPPGGGEATWVPGTETLTYPRAITFASFGSGFVSNPVAASFTEIQPGDAVGSEIGPSKEFSGDQMSACAYGEMIPRGITSVVASGTSMADASFFWTNADRATIYQGGFVPAGGGAVTFQLGGAIAGPDCALLGGVESLIEDPVDVSLLVVARAAHKIVRVQFTGETQVLSEGEGFYEPSAIAIGKTSKGRFLYITNSAHTTYNKGGIPGVVRIPLPDAK</sequence>
<reference evidence="2 3" key="1">
    <citation type="submission" date="2021-04" db="EMBL/GenBank/DDBJ databases">
        <title>Genome analysis of Polyangium sp.</title>
        <authorList>
            <person name="Li Y."/>
            <person name="Wang J."/>
        </authorList>
    </citation>
    <scope>NUCLEOTIDE SEQUENCE [LARGE SCALE GENOMIC DNA]</scope>
    <source>
        <strain evidence="2 3">SDU14</strain>
    </source>
</reference>
<feature type="region of interest" description="Disordered" evidence="1">
    <location>
        <begin position="43"/>
        <end position="66"/>
    </location>
</feature>
<dbReference type="SUPFAM" id="SSF101898">
    <property type="entry name" value="NHL repeat"/>
    <property type="match status" value="1"/>
</dbReference>
<evidence type="ECO:0000313" key="2">
    <source>
        <dbReference type="EMBL" id="MDC3983027.1"/>
    </source>
</evidence>
<gene>
    <name evidence="2" type="ORF">KEG57_21120</name>
</gene>